<comment type="catalytic activity">
    <reaction evidence="14">
        <text>4-aminobutanoate + 2-oxoglutarate = succinate semialdehyde + L-glutamate</text>
        <dbReference type="Rhea" id="RHEA:23352"/>
        <dbReference type="ChEBI" id="CHEBI:16810"/>
        <dbReference type="ChEBI" id="CHEBI:29985"/>
        <dbReference type="ChEBI" id="CHEBI:57706"/>
        <dbReference type="ChEBI" id="CHEBI:59888"/>
        <dbReference type="EC" id="2.6.1.19"/>
    </reaction>
</comment>
<dbReference type="InterPro" id="IPR015422">
    <property type="entry name" value="PyrdxlP-dep_Trfase_small"/>
</dbReference>
<evidence type="ECO:0000256" key="6">
    <source>
        <dbReference type="ARBA" id="ARBA00012912"/>
    </source>
</evidence>
<accession>A0A6A7K872</accession>
<dbReference type="GO" id="GO:0042802">
    <property type="term" value="F:identical protein binding"/>
    <property type="evidence" value="ECO:0007669"/>
    <property type="project" value="TreeGrafter"/>
</dbReference>
<dbReference type="GO" id="GO:0034386">
    <property type="term" value="F:4-aminobutyrate:2-oxoglutarate transaminase activity"/>
    <property type="evidence" value="ECO:0007669"/>
    <property type="project" value="UniProtKB-EC"/>
</dbReference>
<evidence type="ECO:0000313" key="17">
    <source>
        <dbReference type="EMBL" id="MPW25572.1"/>
    </source>
</evidence>
<protein>
    <recommendedName>
        <fullName evidence="12">(S)-3-amino-2-methylpropionate transaminase</fullName>
        <ecNumber evidence="6">2.6.1.19</ecNumber>
        <ecNumber evidence="5">2.6.1.22</ecNumber>
    </recommendedName>
    <alternativeName>
        <fullName evidence="13">GABA aminotransferase</fullName>
    </alternativeName>
    <alternativeName>
        <fullName evidence="11">Gamma-amino-N-butyrate transaminase</fullName>
    </alternativeName>
    <alternativeName>
        <fullName evidence="15">Glutamate:succinic semialdehyde transaminase</fullName>
    </alternativeName>
    <alternativeName>
        <fullName evidence="10">L-AIBAT</fullName>
    </alternativeName>
</protein>
<keyword evidence="9 16" id="KW-0663">Pyridoxal phosphate</keyword>
<dbReference type="PROSITE" id="PS00600">
    <property type="entry name" value="AA_TRANSFER_CLASS_3"/>
    <property type="match status" value="1"/>
</dbReference>
<dbReference type="SUPFAM" id="SSF53383">
    <property type="entry name" value="PLP-dependent transferases"/>
    <property type="match status" value="1"/>
</dbReference>
<dbReference type="EC" id="2.6.1.22" evidence="5"/>
<dbReference type="CDD" id="cd00610">
    <property type="entry name" value="OAT_like"/>
    <property type="match status" value="1"/>
</dbReference>
<dbReference type="Gene3D" id="3.40.640.10">
    <property type="entry name" value="Type I PLP-dependent aspartate aminotransferase-like (Major domain)"/>
    <property type="match status" value="1"/>
</dbReference>
<dbReference type="InterPro" id="IPR015424">
    <property type="entry name" value="PyrdxlP-dep_Trfase"/>
</dbReference>
<dbReference type="InterPro" id="IPR005814">
    <property type="entry name" value="Aminotrans_3"/>
</dbReference>
<dbReference type="GO" id="GO:0030170">
    <property type="term" value="F:pyridoxal phosphate binding"/>
    <property type="evidence" value="ECO:0007669"/>
    <property type="project" value="InterPro"/>
</dbReference>
<dbReference type="InterPro" id="IPR049704">
    <property type="entry name" value="Aminotrans_3_PPA_site"/>
</dbReference>
<reference evidence="17 18" key="1">
    <citation type="submission" date="2019-10" db="EMBL/GenBank/DDBJ databases">
        <title>Alkalibaculum tamaniensis sp.nov., a new alkaliphilic acetogen, isolated on methoxylated aromatics from a mud volcano.</title>
        <authorList>
            <person name="Khomyakova M.A."/>
            <person name="Merkel A.Y."/>
            <person name="Bonch-Osmolovskaya E.A."/>
            <person name="Slobodkin A.I."/>
        </authorList>
    </citation>
    <scope>NUCLEOTIDE SEQUENCE [LARGE SCALE GENOMIC DNA]</scope>
    <source>
        <strain evidence="17 18">M08DMB</strain>
    </source>
</reference>
<keyword evidence="7 17" id="KW-0032">Aminotransferase</keyword>
<evidence type="ECO:0000256" key="9">
    <source>
        <dbReference type="ARBA" id="ARBA00022898"/>
    </source>
</evidence>
<dbReference type="EMBL" id="WHNX01000009">
    <property type="protein sequence ID" value="MPW25572.1"/>
    <property type="molecule type" value="Genomic_DNA"/>
</dbReference>
<comment type="similarity">
    <text evidence="4 16">Belongs to the class-III pyridoxal-phosphate-dependent aminotransferase family.</text>
</comment>
<dbReference type="GO" id="GO:0047298">
    <property type="term" value="F:(S)-3-amino-2-methylpropionate transaminase activity"/>
    <property type="evidence" value="ECO:0007669"/>
    <property type="project" value="UniProtKB-EC"/>
</dbReference>
<comment type="cofactor">
    <cofactor evidence="2">
        <name>pyridoxal 5'-phosphate</name>
        <dbReference type="ChEBI" id="CHEBI:597326"/>
    </cofactor>
</comment>
<dbReference type="InterPro" id="IPR015421">
    <property type="entry name" value="PyrdxlP-dep_Trfase_major"/>
</dbReference>
<evidence type="ECO:0000256" key="5">
    <source>
        <dbReference type="ARBA" id="ARBA00012876"/>
    </source>
</evidence>
<evidence type="ECO:0000313" key="18">
    <source>
        <dbReference type="Proteomes" id="UP000440004"/>
    </source>
</evidence>
<dbReference type="RefSeq" id="WP_152803171.1">
    <property type="nucleotide sequence ID" value="NZ_WHNX01000009.1"/>
</dbReference>
<comment type="pathway">
    <text evidence="3">Amino-acid degradation; 4-aminobutanoate degradation.</text>
</comment>
<evidence type="ECO:0000256" key="7">
    <source>
        <dbReference type="ARBA" id="ARBA00022576"/>
    </source>
</evidence>
<dbReference type="Gene3D" id="3.90.1150.10">
    <property type="entry name" value="Aspartate Aminotransferase, domain 1"/>
    <property type="match status" value="1"/>
</dbReference>
<dbReference type="Proteomes" id="UP000440004">
    <property type="component" value="Unassembled WGS sequence"/>
</dbReference>
<dbReference type="PANTHER" id="PTHR11986:SF79">
    <property type="entry name" value="ACETYLORNITHINE AMINOTRANSFERASE, MITOCHONDRIAL"/>
    <property type="match status" value="1"/>
</dbReference>
<proteinExistence type="inferred from homology"/>
<evidence type="ECO:0000256" key="12">
    <source>
        <dbReference type="ARBA" id="ARBA00030857"/>
    </source>
</evidence>
<evidence type="ECO:0000256" key="11">
    <source>
        <dbReference type="ARBA" id="ARBA00030204"/>
    </source>
</evidence>
<dbReference type="EC" id="2.6.1.19" evidence="6"/>
<organism evidence="17 18">
    <name type="scientific">Alkalibaculum sporogenes</name>
    <dbReference type="NCBI Taxonomy" id="2655001"/>
    <lineage>
        <taxon>Bacteria</taxon>
        <taxon>Bacillati</taxon>
        <taxon>Bacillota</taxon>
        <taxon>Clostridia</taxon>
        <taxon>Eubacteriales</taxon>
        <taxon>Eubacteriaceae</taxon>
        <taxon>Alkalibaculum</taxon>
    </lineage>
</organism>
<evidence type="ECO:0000256" key="14">
    <source>
        <dbReference type="ARBA" id="ARBA00048021"/>
    </source>
</evidence>
<sequence length="421" mass="46267">MKYDDYSQYLSPVLVKATNLVAKEAYGCYITTVEGEKYLDFVQGIAVNALGHSHPKIVDAVKKQVEKLTTASFNLVNYEPTLKFSKRLASLTPGDLKVSFFSNGGAEAIDGAIKLARVATGRQGIIAFKGSFHGRTIGASSVTGSSAKYKKGYDPLMPGVNFTSYPYCFRCEYNKKNDDCELECTKELDDIFNYIISPDQVAAIIMEPIQGEGGYIVPPKNFVLKIREICNEYGILLIFDEIQSGYGRTGKFFASEHFDIVPDIMTLGKAIGGGFPMSAIISTKCLMDKWPVGTHGTTFGGHPVIAAAANAVLDAFEEENIIKNCNEIGSYLKDKLYEFKSKYDVIGDVRGLGLMIGIEFVCKDGRANAKARDEIIKYCIDKKLLMLGCGKSTLRFCTPLNVSKEDVDKSLEIIEMGLKTL</sequence>
<dbReference type="PIRSF" id="PIRSF000521">
    <property type="entry name" value="Transaminase_4ab_Lys_Orn"/>
    <property type="match status" value="1"/>
</dbReference>
<evidence type="ECO:0000256" key="1">
    <source>
        <dbReference type="ARBA" id="ARBA00001750"/>
    </source>
</evidence>
<keyword evidence="18" id="KW-1185">Reference proteome</keyword>
<evidence type="ECO:0000256" key="15">
    <source>
        <dbReference type="ARBA" id="ARBA00050054"/>
    </source>
</evidence>
<evidence type="ECO:0000256" key="8">
    <source>
        <dbReference type="ARBA" id="ARBA00022679"/>
    </source>
</evidence>
<keyword evidence="8 17" id="KW-0808">Transferase</keyword>
<name>A0A6A7K872_9FIRM</name>
<evidence type="ECO:0000256" key="2">
    <source>
        <dbReference type="ARBA" id="ARBA00001933"/>
    </source>
</evidence>
<dbReference type="Pfam" id="PF00202">
    <property type="entry name" value="Aminotran_3"/>
    <property type="match status" value="1"/>
</dbReference>
<evidence type="ECO:0000256" key="4">
    <source>
        <dbReference type="ARBA" id="ARBA00008954"/>
    </source>
</evidence>
<evidence type="ECO:0000256" key="3">
    <source>
        <dbReference type="ARBA" id="ARBA00005176"/>
    </source>
</evidence>
<comment type="catalytic activity">
    <reaction evidence="1">
        <text>(S)-3-amino-2-methylpropanoate + 2-oxoglutarate = 2-methyl-3-oxopropanoate + L-glutamate</text>
        <dbReference type="Rhea" id="RHEA:13993"/>
        <dbReference type="ChEBI" id="CHEBI:16810"/>
        <dbReference type="ChEBI" id="CHEBI:29985"/>
        <dbReference type="ChEBI" id="CHEBI:57700"/>
        <dbReference type="ChEBI" id="CHEBI:58655"/>
        <dbReference type="EC" id="2.6.1.22"/>
    </reaction>
</comment>
<dbReference type="AlphaFoldDB" id="A0A6A7K872"/>
<dbReference type="InterPro" id="IPR050103">
    <property type="entry name" value="Class-III_PLP-dep_AT"/>
</dbReference>
<dbReference type="PANTHER" id="PTHR11986">
    <property type="entry name" value="AMINOTRANSFERASE CLASS III"/>
    <property type="match status" value="1"/>
</dbReference>
<evidence type="ECO:0000256" key="13">
    <source>
        <dbReference type="ARBA" id="ARBA00031787"/>
    </source>
</evidence>
<evidence type="ECO:0000256" key="10">
    <source>
        <dbReference type="ARBA" id="ARBA00029760"/>
    </source>
</evidence>
<comment type="caution">
    <text evidence="17">The sequence shown here is derived from an EMBL/GenBank/DDBJ whole genome shotgun (WGS) entry which is preliminary data.</text>
</comment>
<gene>
    <name evidence="17" type="ORF">GC105_07195</name>
</gene>
<evidence type="ECO:0000256" key="16">
    <source>
        <dbReference type="RuleBase" id="RU003560"/>
    </source>
</evidence>
<dbReference type="NCBIfam" id="NF005993">
    <property type="entry name" value="PRK08117.1"/>
    <property type="match status" value="1"/>
</dbReference>
<dbReference type="FunFam" id="3.40.640.10:FF:000013">
    <property type="entry name" value="4-aminobutyrate aminotransferase"/>
    <property type="match status" value="1"/>
</dbReference>